<keyword evidence="1" id="KW-1133">Transmembrane helix</keyword>
<feature type="transmembrane region" description="Helical" evidence="1">
    <location>
        <begin position="145"/>
        <end position="162"/>
    </location>
</feature>
<proteinExistence type="predicted"/>
<gene>
    <name evidence="2" type="ORF">CA984_08995</name>
</gene>
<evidence type="ECO:0000313" key="2">
    <source>
        <dbReference type="EMBL" id="OUC97970.1"/>
    </source>
</evidence>
<feature type="transmembrane region" description="Helical" evidence="1">
    <location>
        <begin position="487"/>
        <end position="505"/>
    </location>
</feature>
<keyword evidence="1" id="KW-0472">Membrane</keyword>
<feature type="transmembrane region" description="Helical" evidence="1">
    <location>
        <begin position="455"/>
        <end position="475"/>
    </location>
</feature>
<accession>A0A243RSE8</accession>
<feature type="transmembrane region" description="Helical" evidence="1">
    <location>
        <begin position="237"/>
        <end position="255"/>
    </location>
</feature>
<dbReference type="EMBL" id="NGFP01000028">
    <property type="protein sequence ID" value="OUC97970.1"/>
    <property type="molecule type" value="Genomic_DNA"/>
</dbReference>
<feature type="transmembrane region" description="Helical" evidence="1">
    <location>
        <begin position="196"/>
        <end position="216"/>
    </location>
</feature>
<feature type="transmembrane region" description="Helical" evidence="1">
    <location>
        <begin position="397"/>
        <end position="416"/>
    </location>
</feature>
<evidence type="ECO:0008006" key="4">
    <source>
        <dbReference type="Google" id="ProtNLM"/>
    </source>
</evidence>
<comment type="caution">
    <text evidence="2">The sequence shown here is derived from an EMBL/GenBank/DDBJ whole genome shotgun (WGS) entry which is preliminary data.</text>
</comment>
<dbReference type="AlphaFoldDB" id="A0A243RSE8"/>
<feature type="transmembrane region" description="Helical" evidence="1">
    <location>
        <begin position="308"/>
        <end position="327"/>
    </location>
</feature>
<feature type="transmembrane region" description="Helical" evidence="1">
    <location>
        <begin position="422"/>
        <end position="443"/>
    </location>
</feature>
<feature type="transmembrane region" description="Helical" evidence="1">
    <location>
        <begin position="78"/>
        <end position="99"/>
    </location>
</feature>
<dbReference type="Proteomes" id="UP000194761">
    <property type="component" value="Unassembled WGS sequence"/>
</dbReference>
<sequence length="705" mass="76922">MLPGLLLIRALYGGRWTLTEELALGLVLGYAIEVLTYIAARAAGMPLLVIAWPIVTYAVFAAVPRLRRHWKGGPRPTAPIWWSWSLALVTAYLVVWSAARFFKLHALTWPALGSVSLDMPFHLALIGELKHHMPPTVPMVAGEPLFYHWFVYAHFASASWITGVEPLVLLFRLVMLPMMVAFTVLIGMIGRRVVGSWAAALLAMAGALFLEGPNLYSGMEVGVFTWRPTQTWQSPTQAFGALLFAPVVLLLVDILDRRRSTPGRWLLLGVFLVAVMGAKATYLPLVAAGLVAIGVIEVVRRRRIPRHALASLAITAACFGYAQFVLFGQARLGMSADPLAMMRSVWGELTGLGEEAEPPLASALAVTLLYLMSWVIGWCGIGGLLSRPRLLMRPAVVLMLGIGAAGIGATLFFGHPQHAERYFSVASYPYLGIVAVYGLSVILRRARVPVRATACVAGAAIVVTCLTRTVFGVRVPLSPGQDEFLLYRPYIVLTVLALLATGVLFSVSRRRLVVAGALTISMIAAAGLPAAFALRVLPAGIPAPAGGGTVTAPVAEAQMIPRNALTAGRWLRAHSDPDDLVATNTHCRWGFENPCDSREFWGAALTERRVLVEGWAFTPTNHQQWRRGLTTEYLPFWDHERIQLNDAAFQSPSTASIQRLRARYGVRWLFVDERRMSPHHGIGDAATLRFRSGDYAVYQVPGGTT</sequence>
<feature type="transmembrane region" description="Helical" evidence="1">
    <location>
        <begin position="169"/>
        <end position="190"/>
    </location>
</feature>
<evidence type="ECO:0000313" key="3">
    <source>
        <dbReference type="Proteomes" id="UP000194761"/>
    </source>
</evidence>
<feature type="transmembrane region" description="Helical" evidence="1">
    <location>
        <begin position="267"/>
        <end position="296"/>
    </location>
</feature>
<dbReference type="RefSeq" id="WP_086570190.1">
    <property type="nucleotide sequence ID" value="NZ_NGFP01000028.1"/>
</dbReference>
<feature type="transmembrane region" description="Helical" evidence="1">
    <location>
        <begin position="512"/>
        <end position="534"/>
    </location>
</feature>
<name>A0A243RSE8_9ACTN</name>
<protein>
    <recommendedName>
        <fullName evidence="4">Glycosyltransferase RgtA/B/C/D-like domain-containing protein</fullName>
    </recommendedName>
</protein>
<feature type="transmembrane region" description="Helical" evidence="1">
    <location>
        <begin position="360"/>
        <end position="385"/>
    </location>
</feature>
<feature type="transmembrane region" description="Helical" evidence="1">
    <location>
        <begin position="47"/>
        <end position="66"/>
    </location>
</feature>
<keyword evidence="1" id="KW-0812">Transmembrane</keyword>
<evidence type="ECO:0000256" key="1">
    <source>
        <dbReference type="SAM" id="Phobius"/>
    </source>
</evidence>
<reference evidence="2 3" key="1">
    <citation type="submission" date="2017-05" db="EMBL/GenBank/DDBJ databases">
        <title>Biotechnological potential of actinobacteria isolated from South African environments.</title>
        <authorList>
            <person name="Le Roes-Hill M."/>
            <person name="Prins A."/>
            <person name="Durrell K.A."/>
        </authorList>
    </citation>
    <scope>NUCLEOTIDE SEQUENCE [LARGE SCALE GENOMIC DNA]</scope>
    <source>
        <strain evidence="2">M26</strain>
    </source>
</reference>
<keyword evidence="3" id="KW-1185">Reference proteome</keyword>
<organism evidence="2 3">
    <name type="scientific">Streptosporangium minutum</name>
    <dbReference type="NCBI Taxonomy" id="569862"/>
    <lineage>
        <taxon>Bacteria</taxon>
        <taxon>Bacillati</taxon>
        <taxon>Actinomycetota</taxon>
        <taxon>Actinomycetes</taxon>
        <taxon>Streptosporangiales</taxon>
        <taxon>Streptosporangiaceae</taxon>
        <taxon>Streptosporangium</taxon>
    </lineage>
</organism>